<proteinExistence type="predicted"/>
<organism evidence="1">
    <name type="scientific">Candidatus Kentrum sp. TUN</name>
    <dbReference type="NCBI Taxonomy" id="2126343"/>
    <lineage>
        <taxon>Bacteria</taxon>
        <taxon>Pseudomonadati</taxon>
        <taxon>Pseudomonadota</taxon>
        <taxon>Gammaproteobacteria</taxon>
        <taxon>Candidatus Kentrum</taxon>
    </lineage>
</organism>
<evidence type="ECO:0000313" key="1">
    <source>
        <dbReference type="EMBL" id="VFK66344.1"/>
    </source>
</evidence>
<accession>A0A451AK01</accession>
<gene>
    <name evidence="1" type="ORF">BECKTUN1418D_GA0071000_14821</name>
</gene>
<dbReference type="AlphaFoldDB" id="A0A451AK01"/>
<dbReference type="EMBL" id="CAADFX010000482">
    <property type="protein sequence ID" value="VFK66344.1"/>
    <property type="molecule type" value="Genomic_DNA"/>
</dbReference>
<protein>
    <submittedName>
        <fullName evidence="1">Uncharacterized protein</fullName>
    </submittedName>
</protein>
<name>A0A451AK01_9GAMM</name>
<reference evidence="1" key="1">
    <citation type="submission" date="2019-02" db="EMBL/GenBank/DDBJ databases">
        <authorList>
            <person name="Gruber-Vodicka R. H."/>
            <person name="Seah K. B. B."/>
        </authorList>
    </citation>
    <scope>NUCLEOTIDE SEQUENCE</scope>
    <source>
        <strain evidence="1">BECK_BY1</strain>
    </source>
</reference>
<sequence>MRKYNAGNSKKIPNPVDTSNISNTVLAVEIKSNTELMSA</sequence>